<evidence type="ECO:0000256" key="3">
    <source>
        <dbReference type="ARBA" id="ARBA00007090"/>
    </source>
</evidence>
<keyword evidence="8" id="KW-0328">Glycosyltransferase</keyword>
<evidence type="ECO:0000259" key="20">
    <source>
        <dbReference type="Pfam" id="PF00905"/>
    </source>
</evidence>
<evidence type="ECO:0000313" key="23">
    <source>
        <dbReference type="Proteomes" id="UP000515312"/>
    </source>
</evidence>
<evidence type="ECO:0000256" key="19">
    <source>
        <dbReference type="SAM" id="Phobius"/>
    </source>
</evidence>
<evidence type="ECO:0000259" key="21">
    <source>
        <dbReference type="Pfam" id="PF00912"/>
    </source>
</evidence>
<evidence type="ECO:0000256" key="11">
    <source>
        <dbReference type="ARBA" id="ARBA00022960"/>
    </source>
</evidence>
<evidence type="ECO:0000256" key="2">
    <source>
        <dbReference type="ARBA" id="ARBA00004752"/>
    </source>
</evidence>
<evidence type="ECO:0000256" key="18">
    <source>
        <dbReference type="SAM" id="MobiDB-lite"/>
    </source>
</evidence>
<dbReference type="NCBIfam" id="TIGR02074">
    <property type="entry name" value="PBP_1a_fam"/>
    <property type="match status" value="1"/>
</dbReference>
<dbReference type="RefSeq" id="WP_186744614.1">
    <property type="nucleotide sequence ID" value="NZ_CP060394.1"/>
</dbReference>
<dbReference type="InterPro" id="IPR012338">
    <property type="entry name" value="Beta-lactam/transpept-like"/>
</dbReference>
<dbReference type="GO" id="GO:0008658">
    <property type="term" value="F:penicillin binding"/>
    <property type="evidence" value="ECO:0007669"/>
    <property type="project" value="InterPro"/>
</dbReference>
<evidence type="ECO:0000256" key="17">
    <source>
        <dbReference type="ARBA" id="ARBA00049902"/>
    </source>
</evidence>
<organism evidence="22 23">
    <name type="scientific">Alloacidobacterium dinghuense</name>
    <dbReference type="NCBI Taxonomy" id="2763107"/>
    <lineage>
        <taxon>Bacteria</taxon>
        <taxon>Pseudomonadati</taxon>
        <taxon>Acidobacteriota</taxon>
        <taxon>Terriglobia</taxon>
        <taxon>Terriglobales</taxon>
        <taxon>Acidobacteriaceae</taxon>
        <taxon>Alloacidobacterium</taxon>
    </lineage>
</organism>
<keyword evidence="7" id="KW-0645">Protease</keyword>
<feature type="transmembrane region" description="Helical" evidence="19">
    <location>
        <begin position="6"/>
        <end position="25"/>
    </location>
</feature>
<keyword evidence="15" id="KW-0961">Cell wall biogenesis/degradation</keyword>
<dbReference type="GO" id="GO:0006508">
    <property type="term" value="P:proteolysis"/>
    <property type="evidence" value="ECO:0007669"/>
    <property type="project" value="UniProtKB-KW"/>
</dbReference>
<dbReference type="GO" id="GO:0005886">
    <property type="term" value="C:plasma membrane"/>
    <property type="evidence" value="ECO:0007669"/>
    <property type="project" value="UniProtKB-SubCell"/>
</dbReference>
<comment type="similarity">
    <text evidence="4">In the N-terminal section; belongs to the glycosyltransferase 51 family.</text>
</comment>
<dbReference type="GO" id="GO:0008360">
    <property type="term" value="P:regulation of cell shape"/>
    <property type="evidence" value="ECO:0007669"/>
    <property type="project" value="UniProtKB-KW"/>
</dbReference>
<feature type="domain" description="Penicillin-binding protein transpeptidase" evidence="20">
    <location>
        <begin position="430"/>
        <end position="707"/>
    </location>
</feature>
<comment type="pathway">
    <text evidence="2">Cell wall biogenesis; peptidoglycan biosynthesis.</text>
</comment>
<dbReference type="SUPFAM" id="SSF53955">
    <property type="entry name" value="Lysozyme-like"/>
    <property type="match status" value="1"/>
</dbReference>
<proteinExistence type="inferred from homology"/>
<evidence type="ECO:0000256" key="4">
    <source>
        <dbReference type="ARBA" id="ARBA00007739"/>
    </source>
</evidence>
<dbReference type="InterPro" id="IPR036950">
    <property type="entry name" value="PBP_transglycosylase"/>
</dbReference>
<evidence type="ECO:0000256" key="7">
    <source>
        <dbReference type="ARBA" id="ARBA00022670"/>
    </source>
</evidence>
<dbReference type="Proteomes" id="UP000515312">
    <property type="component" value="Chromosome"/>
</dbReference>
<dbReference type="SUPFAM" id="SSF56601">
    <property type="entry name" value="beta-lactamase/transpeptidase-like"/>
    <property type="match status" value="1"/>
</dbReference>
<keyword evidence="23" id="KW-1185">Reference proteome</keyword>
<evidence type="ECO:0000256" key="15">
    <source>
        <dbReference type="ARBA" id="ARBA00023316"/>
    </source>
</evidence>
<evidence type="ECO:0000313" key="22">
    <source>
        <dbReference type="EMBL" id="QNI33295.1"/>
    </source>
</evidence>
<keyword evidence="9" id="KW-0808">Transferase</keyword>
<dbReference type="Pfam" id="PF00905">
    <property type="entry name" value="Transpeptidase"/>
    <property type="match status" value="1"/>
</dbReference>
<feature type="region of interest" description="Disordered" evidence="18">
    <location>
        <begin position="780"/>
        <end position="857"/>
    </location>
</feature>
<keyword evidence="10" id="KW-0378">Hydrolase</keyword>
<feature type="compositionally biased region" description="Pro residues" evidence="18">
    <location>
        <begin position="786"/>
        <end position="810"/>
    </location>
</feature>
<keyword evidence="19" id="KW-0812">Transmembrane</keyword>
<keyword evidence="19" id="KW-1133">Transmembrane helix</keyword>
<dbReference type="Gene3D" id="3.40.710.10">
    <property type="entry name" value="DD-peptidase/beta-lactamase superfamily"/>
    <property type="match status" value="1"/>
</dbReference>
<comment type="subcellular location">
    <subcellularLocation>
        <location evidence="1">Cell membrane</location>
    </subcellularLocation>
</comment>
<sequence>MVLKIAGVAVGIVALFFLLVFSFYYNKYKHIVDERLERPLFTNTAKIYAAPHEVRPGQKLTASFVAQELRSAGYTEDGASPVSPMGTYSLNARSITVHPGAQSYHAPDSATISFEGSTVNQITDANGEQLAAYELEPLLVTGLSDQTRTKRRLVTYDELPHDLILAVTSIEDRRFFEHGGVDYVRLLGAMRSDLLSHRYRQGGSTLTMQLARGFFLSPEKRFRRKLIEIVITFQLEHRFTKQQIFQMYANQIPLGQQGSFAINGFGEAAQAYFGKDVRQLNLQECALLAGLIQSPSRLNPYRHPTRALERRNVVLDAMVETGSVTKEQAEEAKASPLKLATQSVDANEAPYFVDLVRDQIVQKLGDAEYNQQGLRIYTSLDPQLQATASEAINEGMKRVDDLVTKMHTHRASKNAPATVDSNIVYPQVALIALNPHTGQVLALVGGRNYGMSQLNHAVAHRPTGSIFKPFVYAAAFNTSLSGAQLTNSDGVSGVFTPVTMLNDEPTTYTIGDQEYTPHNYHNEEYGEITARFALQQSQNVATIALAQMVGFNNVASLARDAGIKSARGTPSVAIGAYDATPLEMVGAYTVFANAGVKIDPWMLASIRNANGDVISDYAPTSKPILDPRVAYLTTSLMENVINHGTAAGVRAMGFSAPAAGKTGTSNDAWFAGYTSNLLCIVWVGNDDYSDIKLDGAKAAAPIWAEFMKRAVALPEYSDTKDFVAPEGVTEVQLDKGTNLIADAACPGNSYAAAFLDGTQPTDTCDHSNGDQRNLFQKIFGLGEKPVGPPPPAQAQQPVPQPVRPMNPPSNPAQGAVADNQQTQTQQPKKKRGFFARLFGSGKKDDQQQQPQPQPNPQ</sequence>
<comment type="catalytic activity">
    <reaction evidence="17">
        <text>[GlcNAc-(1-&gt;4)-Mur2Ac(oyl-L-Ala-gamma-D-Glu-L-Lys-D-Ala-D-Ala)](n)-di-trans,octa-cis-undecaprenyl diphosphate + beta-D-GlcNAc-(1-&gt;4)-Mur2Ac(oyl-L-Ala-gamma-D-Glu-L-Lys-D-Ala-D-Ala)-di-trans,octa-cis-undecaprenyl diphosphate = [GlcNAc-(1-&gt;4)-Mur2Ac(oyl-L-Ala-gamma-D-Glu-L-Lys-D-Ala-D-Ala)](n+1)-di-trans,octa-cis-undecaprenyl diphosphate + di-trans,octa-cis-undecaprenyl diphosphate + H(+)</text>
        <dbReference type="Rhea" id="RHEA:23708"/>
        <dbReference type="Rhea" id="RHEA-COMP:9602"/>
        <dbReference type="Rhea" id="RHEA-COMP:9603"/>
        <dbReference type="ChEBI" id="CHEBI:15378"/>
        <dbReference type="ChEBI" id="CHEBI:58405"/>
        <dbReference type="ChEBI" id="CHEBI:60033"/>
        <dbReference type="ChEBI" id="CHEBI:78435"/>
        <dbReference type="EC" id="2.4.99.28"/>
    </reaction>
</comment>
<reference evidence="22 23" key="1">
    <citation type="submission" date="2020-08" db="EMBL/GenBank/DDBJ databases">
        <title>Edaphobacter telluris sp. nov. and Acidobacterium dinghuensis sp. nov., two acidobacteria isolated from forest soil.</title>
        <authorList>
            <person name="Fu J."/>
            <person name="Qiu L."/>
        </authorList>
    </citation>
    <scope>NUCLEOTIDE SEQUENCE [LARGE SCALE GENOMIC DNA]</scope>
    <source>
        <strain evidence="22">4Y35</strain>
    </source>
</reference>
<evidence type="ECO:0000256" key="8">
    <source>
        <dbReference type="ARBA" id="ARBA00022676"/>
    </source>
</evidence>
<dbReference type="InterPro" id="IPR001460">
    <property type="entry name" value="PCN-bd_Tpept"/>
</dbReference>
<evidence type="ECO:0000256" key="9">
    <source>
        <dbReference type="ARBA" id="ARBA00022679"/>
    </source>
</evidence>
<dbReference type="Pfam" id="PF00912">
    <property type="entry name" value="Transgly"/>
    <property type="match status" value="1"/>
</dbReference>
<dbReference type="Gene3D" id="3.30.2060.10">
    <property type="entry name" value="Penicillin-binding protein 1b domain"/>
    <property type="match status" value="1"/>
</dbReference>
<gene>
    <name evidence="22" type="ORF">H7849_04860</name>
</gene>
<keyword evidence="11" id="KW-0133">Cell shape</keyword>
<dbReference type="EMBL" id="CP060394">
    <property type="protein sequence ID" value="QNI33295.1"/>
    <property type="molecule type" value="Genomic_DNA"/>
</dbReference>
<dbReference type="GO" id="GO:0009252">
    <property type="term" value="P:peptidoglycan biosynthetic process"/>
    <property type="evidence" value="ECO:0007669"/>
    <property type="project" value="UniProtKB-KW"/>
</dbReference>
<keyword evidence="14" id="KW-0511">Multifunctional enzyme</keyword>
<dbReference type="AlphaFoldDB" id="A0A7G8BL75"/>
<dbReference type="PANTHER" id="PTHR32282:SF11">
    <property type="entry name" value="PENICILLIN-BINDING PROTEIN 1B"/>
    <property type="match status" value="1"/>
</dbReference>
<evidence type="ECO:0000256" key="14">
    <source>
        <dbReference type="ARBA" id="ARBA00023268"/>
    </source>
</evidence>
<evidence type="ECO:0000256" key="10">
    <source>
        <dbReference type="ARBA" id="ARBA00022801"/>
    </source>
</evidence>
<dbReference type="PANTHER" id="PTHR32282">
    <property type="entry name" value="BINDING PROTEIN TRANSPEPTIDASE, PUTATIVE-RELATED"/>
    <property type="match status" value="1"/>
</dbReference>
<evidence type="ECO:0000256" key="13">
    <source>
        <dbReference type="ARBA" id="ARBA00023136"/>
    </source>
</evidence>
<comment type="similarity">
    <text evidence="3">In the C-terminal section; belongs to the transpeptidase family.</text>
</comment>
<accession>A0A7G8BL75</accession>
<dbReference type="KEGG" id="adin:H7849_04860"/>
<evidence type="ECO:0000256" key="1">
    <source>
        <dbReference type="ARBA" id="ARBA00004236"/>
    </source>
</evidence>
<keyword evidence="13 19" id="KW-0472">Membrane</keyword>
<dbReference type="InterPro" id="IPR001264">
    <property type="entry name" value="Glyco_trans_51"/>
</dbReference>
<protein>
    <submittedName>
        <fullName evidence="22">PBP1A family penicillin-binding protein</fullName>
    </submittedName>
</protein>
<dbReference type="GO" id="GO:0009002">
    <property type="term" value="F:serine-type D-Ala-D-Ala carboxypeptidase activity"/>
    <property type="evidence" value="ECO:0007669"/>
    <property type="project" value="UniProtKB-EC"/>
</dbReference>
<evidence type="ECO:0000256" key="5">
    <source>
        <dbReference type="ARBA" id="ARBA00022475"/>
    </source>
</evidence>
<comment type="catalytic activity">
    <reaction evidence="16">
        <text>Preferential cleavage: (Ac)2-L-Lys-D-Ala-|-D-Ala. Also transpeptidation of peptidyl-alanyl moieties that are N-acyl substituents of D-alanine.</text>
        <dbReference type="EC" id="3.4.16.4"/>
    </reaction>
</comment>
<name>A0A7G8BL75_9BACT</name>
<dbReference type="InterPro" id="IPR050396">
    <property type="entry name" value="Glycosyltr_51/Transpeptidase"/>
</dbReference>
<dbReference type="Gene3D" id="1.10.3810.10">
    <property type="entry name" value="Biosynthetic peptidoglycan transglycosylase-like"/>
    <property type="match status" value="1"/>
</dbReference>
<keyword evidence="5" id="KW-1003">Cell membrane</keyword>
<dbReference type="GO" id="GO:0071555">
    <property type="term" value="P:cell wall organization"/>
    <property type="evidence" value="ECO:0007669"/>
    <property type="project" value="UniProtKB-KW"/>
</dbReference>
<keyword evidence="6" id="KW-0121">Carboxypeptidase</keyword>
<dbReference type="GO" id="GO:0008955">
    <property type="term" value="F:peptidoglycan glycosyltransferase activity"/>
    <property type="evidence" value="ECO:0007669"/>
    <property type="project" value="UniProtKB-EC"/>
</dbReference>
<evidence type="ECO:0000256" key="12">
    <source>
        <dbReference type="ARBA" id="ARBA00022984"/>
    </source>
</evidence>
<dbReference type="InterPro" id="IPR023346">
    <property type="entry name" value="Lysozyme-like_dom_sf"/>
</dbReference>
<evidence type="ECO:0000256" key="6">
    <source>
        <dbReference type="ARBA" id="ARBA00022645"/>
    </source>
</evidence>
<feature type="domain" description="Glycosyl transferase family 51" evidence="21">
    <location>
        <begin position="147"/>
        <end position="318"/>
    </location>
</feature>
<evidence type="ECO:0000256" key="16">
    <source>
        <dbReference type="ARBA" id="ARBA00034000"/>
    </source>
</evidence>
<dbReference type="GO" id="GO:0030288">
    <property type="term" value="C:outer membrane-bounded periplasmic space"/>
    <property type="evidence" value="ECO:0007669"/>
    <property type="project" value="TreeGrafter"/>
</dbReference>
<keyword evidence="12" id="KW-0573">Peptidoglycan synthesis</keyword>